<dbReference type="AlphaFoldDB" id="A0A7W6V143"/>
<comment type="caution">
    <text evidence="3">The sequence shown here is derived from an EMBL/GenBank/DDBJ whole genome shotgun (WGS) entry which is preliminary data.</text>
</comment>
<evidence type="ECO:0000313" key="1">
    <source>
        <dbReference type="EMBL" id="MBB4349452.1"/>
    </source>
</evidence>
<evidence type="ECO:0000313" key="3">
    <source>
        <dbReference type="EMBL" id="MBB4446957.1"/>
    </source>
</evidence>
<dbReference type="EMBL" id="JACIGW010000003">
    <property type="protein sequence ID" value="MBB4349452.1"/>
    <property type="molecule type" value="Genomic_DNA"/>
</dbReference>
<evidence type="ECO:0000313" key="5">
    <source>
        <dbReference type="Proteomes" id="UP000524535"/>
    </source>
</evidence>
<dbReference type="Proteomes" id="UP000524535">
    <property type="component" value="Unassembled WGS sequence"/>
</dbReference>
<evidence type="ECO:0000313" key="6">
    <source>
        <dbReference type="Proteomes" id="UP000576087"/>
    </source>
</evidence>
<dbReference type="EMBL" id="JACIGY010000003">
    <property type="protein sequence ID" value="MBB4412326.1"/>
    <property type="molecule type" value="Genomic_DNA"/>
</dbReference>
<evidence type="ECO:0000313" key="2">
    <source>
        <dbReference type="EMBL" id="MBB4412326.1"/>
    </source>
</evidence>
<keyword evidence="5" id="KW-1185">Reference proteome</keyword>
<organism evidence="3 6">
    <name type="scientific">Aliirhizobium cellulosilyticum</name>
    <dbReference type="NCBI Taxonomy" id="393664"/>
    <lineage>
        <taxon>Bacteria</taxon>
        <taxon>Pseudomonadati</taxon>
        <taxon>Pseudomonadota</taxon>
        <taxon>Alphaproteobacteria</taxon>
        <taxon>Hyphomicrobiales</taxon>
        <taxon>Rhizobiaceae</taxon>
        <taxon>Aliirhizobium</taxon>
    </lineage>
</organism>
<dbReference type="Proteomes" id="UP000576087">
    <property type="component" value="Unassembled WGS sequence"/>
</dbReference>
<reference evidence="4 5" key="1">
    <citation type="submission" date="2020-08" db="EMBL/GenBank/DDBJ databases">
        <title>Genomic Encyclopedia of Type Strains, Phase IV (KMG-V): Genome sequencing to study the core and pangenomes of soil and plant-associated prokaryotes.</title>
        <authorList>
            <person name="Whitman W."/>
        </authorList>
    </citation>
    <scope>NUCLEOTIDE SEQUENCE [LARGE SCALE GENOMIC DNA]</scope>
    <source>
        <strain evidence="2 5">SEMIA 444</strain>
        <strain evidence="1 4">SEMIA 448</strain>
        <strain evidence="3 6">SEMIA 452</strain>
    </source>
</reference>
<proteinExistence type="predicted"/>
<sequence>MTLGELIALYRPNLLDETVGVQRSWEETFRYTLKFYPLDTQLEKFDLDVLATKMAASGINPQFVSGYVERWRRLLDRVHELEASRQP</sequence>
<dbReference type="EMBL" id="JACIHM010000003">
    <property type="protein sequence ID" value="MBB4446957.1"/>
    <property type="molecule type" value="Genomic_DNA"/>
</dbReference>
<dbReference type="RefSeq" id="WP_183824721.1">
    <property type="nucleotide sequence ID" value="NZ_JACIGW010000003.1"/>
</dbReference>
<protein>
    <submittedName>
        <fullName evidence="3">Uncharacterized protein</fullName>
    </submittedName>
</protein>
<dbReference type="Proteomes" id="UP000520770">
    <property type="component" value="Unassembled WGS sequence"/>
</dbReference>
<accession>A0A7W6V143</accession>
<gene>
    <name evidence="2" type="ORF">GGE31_002839</name>
    <name evidence="1" type="ORF">GGE33_003214</name>
    <name evidence="3" type="ORF">GGE35_002779</name>
</gene>
<name>A0A7W6V143_9HYPH</name>
<evidence type="ECO:0000313" key="4">
    <source>
        <dbReference type="Proteomes" id="UP000520770"/>
    </source>
</evidence>